<organism evidence="1">
    <name type="scientific">marine metagenome</name>
    <dbReference type="NCBI Taxonomy" id="408172"/>
    <lineage>
        <taxon>unclassified sequences</taxon>
        <taxon>metagenomes</taxon>
        <taxon>ecological metagenomes</taxon>
    </lineage>
</organism>
<dbReference type="EMBL" id="UINC01128130">
    <property type="protein sequence ID" value="SVD07684.1"/>
    <property type="molecule type" value="Genomic_DNA"/>
</dbReference>
<proteinExistence type="predicted"/>
<evidence type="ECO:0000313" key="1">
    <source>
        <dbReference type="EMBL" id="SVD07684.1"/>
    </source>
</evidence>
<accession>A0A382SCQ3</accession>
<name>A0A382SCQ3_9ZZZZ</name>
<gene>
    <name evidence="1" type="ORF">METZ01_LOCUS360538</name>
</gene>
<protein>
    <submittedName>
        <fullName evidence="1">Uncharacterized protein</fullName>
    </submittedName>
</protein>
<reference evidence="1" key="1">
    <citation type="submission" date="2018-05" db="EMBL/GenBank/DDBJ databases">
        <authorList>
            <person name="Lanie J.A."/>
            <person name="Ng W.-L."/>
            <person name="Kazmierczak K.M."/>
            <person name="Andrzejewski T.M."/>
            <person name="Davidsen T.M."/>
            <person name="Wayne K.J."/>
            <person name="Tettelin H."/>
            <person name="Glass J.I."/>
            <person name="Rusch D."/>
            <person name="Podicherti R."/>
            <person name="Tsui H.-C.T."/>
            <person name="Winkler M.E."/>
        </authorList>
    </citation>
    <scope>NUCLEOTIDE SEQUENCE</scope>
</reference>
<sequence length="23" mass="2667">MQIMEIITGLMSKHLIIEVIKII</sequence>
<dbReference type="AlphaFoldDB" id="A0A382SCQ3"/>